<reference evidence="18 30" key="12">
    <citation type="submission" date="2022-12" db="EMBL/GenBank/DDBJ databases">
        <title>Assessment of beneficial effects and identification of host adaptation-associated genes of Ligilactobacillus salivarius isolated from Meles meles.</title>
        <authorList>
            <person name="Wang Y."/>
        </authorList>
    </citation>
    <scope>NUCLEOTIDE SEQUENCE [LARGE SCALE GENOMIC DNA]</scope>
    <source>
        <strain evidence="18 30">S35</strain>
    </source>
</reference>
<dbReference type="Pfam" id="PF00462">
    <property type="entry name" value="Glutaredoxin"/>
    <property type="match status" value="1"/>
</dbReference>
<dbReference type="NCBIfam" id="TIGR02194">
    <property type="entry name" value="GlrX_NrdH"/>
    <property type="match status" value="1"/>
</dbReference>
<dbReference type="AlphaFoldDB" id="A0A089RWH1"/>
<protein>
    <recommendedName>
        <fullName evidence="2">Glutaredoxin-like protein NrdH</fullName>
    </recommendedName>
</protein>
<sequence>MKLDLFTKNNCIQCKMTKKFLKQHNVEFEEHNISENPEYIDYLKNKGFQAVPVLEENDSPIVNGFRPDLLKKLIAQ</sequence>
<evidence type="ECO:0000313" key="7">
    <source>
        <dbReference type="EMBL" id="MDF4185817.1"/>
    </source>
</evidence>
<dbReference type="Proteomes" id="UP001224533">
    <property type="component" value="Chromosome"/>
</dbReference>
<gene>
    <name evidence="4" type="primary">grxC</name>
    <name evidence="6" type="synonym">nrdH</name>
    <name evidence="15" type="ORF">B5G36_01420</name>
    <name evidence="14" type="ORF">B6U56_06550</name>
    <name evidence="13" type="ORF">B6U60_06015</name>
    <name evidence="5" type="ORF">BHF65_04980</name>
    <name evidence="17" type="ORF">DB362_05830</name>
    <name evidence="16" type="ORF">DBP89_03665</name>
    <name evidence="12" type="ORF">FYL06_00195</name>
    <name evidence="11" type="ORF">FYL10_02920</name>
    <name evidence="10" type="ORF">FYL25_04590</name>
    <name evidence="9" type="ORF">GKC34_13070</name>
    <name evidence="6" type="ORF">K8V06_02910</name>
    <name evidence="4" type="ORF">LSJ_1211</name>
    <name evidence="18" type="ORF">O2U02_02870</name>
    <name evidence="7" type="ORF">PV940_01925</name>
    <name evidence="8" type="ORF">QYC35_02570</name>
</gene>
<evidence type="ECO:0000256" key="2">
    <source>
        <dbReference type="ARBA" id="ARBA00017945"/>
    </source>
</evidence>
<dbReference type="Proteomes" id="UP000245607">
    <property type="component" value="Unassembled WGS sequence"/>
</dbReference>
<evidence type="ECO:0000313" key="14">
    <source>
        <dbReference type="EMBL" id="OQQ90105.1"/>
    </source>
</evidence>
<evidence type="ECO:0000313" key="4">
    <source>
        <dbReference type="EMBL" id="AIR10882.1"/>
    </source>
</evidence>
<evidence type="ECO:0000313" key="15">
    <source>
        <dbReference type="EMBL" id="OUN19535.1"/>
    </source>
</evidence>
<reference evidence="9 26" key="8">
    <citation type="submission" date="2019-11" db="EMBL/GenBank/DDBJ databases">
        <title>Draft Genome Sequence of Plant Growth-Promoting Rhizosphere-Associated Bacteria.</title>
        <authorList>
            <person name="Vasilyev I.Y."/>
            <person name="Radchenko V."/>
            <person name="Ilnitskaya E.V."/>
        </authorList>
    </citation>
    <scope>NUCLEOTIDE SEQUENCE [LARGE SCALE GENOMIC DNA]</scope>
    <source>
        <strain evidence="9 26">VRA_1sq_f</strain>
    </source>
</reference>
<evidence type="ECO:0000313" key="17">
    <source>
        <dbReference type="EMBL" id="PWG53439.1"/>
    </source>
</evidence>
<dbReference type="Proteomes" id="UP000192638">
    <property type="component" value="Unassembled WGS sequence"/>
</dbReference>
<dbReference type="Proteomes" id="UP000192575">
    <property type="component" value="Unassembled WGS sequence"/>
</dbReference>
<reference evidence="8" key="14">
    <citation type="submission" date="2023-07" db="EMBL/GenBank/DDBJ databases">
        <title>Complete genome sequence of Ligilactobacillus salivarius SRCM217594 isolated from Gallus gallus domesticus feces.</title>
        <authorList>
            <person name="Yang H.-G."/>
            <person name="Ryu M.-S."/>
            <person name="Ha G.-S."/>
            <person name="Yang H.-J."/>
            <person name="Jeong D.-Y."/>
        </authorList>
    </citation>
    <scope>NUCLEOTIDE SEQUENCE</scope>
    <source>
        <strain evidence="8">SRCM217594</strain>
    </source>
</reference>
<evidence type="ECO:0000313" key="6">
    <source>
        <dbReference type="EMBL" id="HJG15077.1"/>
    </source>
</evidence>
<dbReference type="RefSeq" id="WP_003700670.1">
    <property type="nucleotide sequence ID" value="NZ_CANCWC010000014.1"/>
</dbReference>
<evidence type="ECO:0000313" key="19">
    <source>
        <dbReference type="Proteomes" id="UP000029488"/>
    </source>
</evidence>
<reference evidence="4 19" key="1">
    <citation type="journal article" date="2014" name="BMC Genomics">
        <title>Unusual genome complexity in Lactobacillus salivarius JCM1046.</title>
        <authorList>
            <person name="Raftis E.J."/>
            <person name="Forde B.M."/>
            <person name="Claesson M.J."/>
            <person name="O'Toole P.W."/>
        </authorList>
    </citation>
    <scope>NUCLEOTIDE SEQUENCE [LARGE SCALE GENOMIC DNA]</scope>
    <source>
        <strain evidence="4 19">JCM1046</strain>
    </source>
</reference>
<reference evidence="6" key="10">
    <citation type="journal article" date="2021" name="PeerJ">
        <title>Extensive microbial diversity within the chicken gut microbiome revealed by metagenomics and culture.</title>
        <authorList>
            <person name="Gilroy R."/>
            <person name="Ravi A."/>
            <person name="Getino M."/>
            <person name="Pursley I."/>
            <person name="Horton D.L."/>
            <person name="Alikhan N.F."/>
            <person name="Baker D."/>
            <person name="Gharbi K."/>
            <person name="Hall N."/>
            <person name="Watson M."/>
            <person name="Adriaenssens E.M."/>
            <person name="Foster-Nyarko E."/>
            <person name="Jarju S."/>
            <person name="Secka A."/>
            <person name="Antonio M."/>
            <person name="Oren A."/>
            <person name="Chaudhuri R.R."/>
            <person name="La Ragione R."/>
            <person name="Hildebrand F."/>
            <person name="Pallen M.J."/>
        </authorList>
    </citation>
    <scope>NUCLEOTIDE SEQUENCE</scope>
    <source>
        <strain evidence="6">CHK189-29639</strain>
    </source>
</reference>
<reference evidence="21 22" key="3">
    <citation type="submission" date="2017-03" db="EMBL/GenBank/DDBJ databases">
        <title>Phylogenomics and comparative genomics of Lactobacillus salivarius, a mammalian gut commensal.</title>
        <authorList>
            <person name="Harris H.M."/>
        </authorList>
    </citation>
    <scope>NUCLEOTIDE SEQUENCE [LARGE SCALE GENOMIC DNA]</scope>
    <source>
        <strain evidence="14 21">JCM 1047</strain>
        <strain evidence="13 22">LMG 14477</strain>
    </source>
</reference>
<dbReference type="GeneID" id="89465960"/>
<dbReference type="CDD" id="cd02976">
    <property type="entry name" value="NrdH"/>
    <property type="match status" value="1"/>
</dbReference>
<dbReference type="Proteomes" id="UP000437575">
    <property type="component" value="Unassembled WGS sequence"/>
</dbReference>
<name>A0A089RWH1_9LACO</name>
<dbReference type="Proteomes" id="UP000759256">
    <property type="component" value="Unassembled WGS sequence"/>
</dbReference>
<evidence type="ECO:0000313" key="24">
    <source>
        <dbReference type="Proteomes" id="UP000244552"/>
    </source>
</evidence>
<dbReference type="Proteomes" id="UP000471300">
    <property type="component" value="Unassembled WGS sequence"/>
</dbReference>
<evidence type="ECO:0000313" key="21">
    <source>
        <dbReference type="Proteomes" id="UP000192575"/>
    </source>
</evidence>
<dbReference type="PROSITE" id="PS50404">
    <property type="entry name" value="GST_NTER"/>
    <property type="match status" value="1"/>
</dbReference>
<evidence type="ECO:0000313" key="11">
    <source>
        <dbReference type="EMBL" id="MYY72633.1"/>
    </source>
</evidence>
<evidence type="ECO:0000313" key="28">
    <source>
        <dbReference type="Proteomes" id="UP000471300"/>
    </source>
</evidence>
<dbReference type="EMBL" id="NBEF01000019">
    <property type="protein sequence ID" value="OQQ90105.1"/>
    <property type="molecule type" value="Genomic_DNA"/>
</dbReference>
<evidence type="ECO:0000313" key="29">
    <source>
        <dbReference type="Proteomes" id="UP000471678"/>
    </source>
</evidence>
<reference evidence="7" key="13">
    <citation type="submission" date="2023-02" db="EMBL/GenBank/DDBJ databases">
        <title>Draft Whole-Genome Sequences of competitive exclusion Lactobacillus salivarius strains for Poultry.</title>
        <authorList>
            <person name="Ma L.M."/>
            <person name="Lopez-Guerra N."/>
            <person name="Zhang G."/>
        </authorList>
    </citation>
    <scope>NUCLEOTIDE SEQUENCE</scope>
    <source>
        <strain evidence="7">Salm-9</strain>
    </source>
</reference>
<reference evidence="27 28" key="9">
    <citation type="journal article" date="2020" name="Food Funct.">
        <title>Screening of Lactobacillus salivarius strains from the feces of Chinese populations and the evaluation of their effects against intestinal inflammation in mice.</title>
        <authorList>
            <person name="Zhai Q."/>
            <person name="Shen X."/>
            <person name="Cen S."/>
            <person name="Zhang C."/>
            <person name="Tian F."/>
            <person name="Zhao J."/>
            <person name="Zhang H."/>
            <person name="Xue Y."/>
            <person name="Chen W."/>
        </authorList>
    </citation>
    <scope>NUCLEOTIDE SEQUENCE [LARGE SCALE GENOMIC DNA]</scope>
    <source>
        <strain evidence="10 29">FYNDL5_1.scaf</strain>
        <strain evidence="12 28">FZJTZ28M4.scaf</strain>
        <strain evidence="11 27">FZJTZ9M6.scaf</strain>
    </source>
</reference>
<dbReference type="Gene3D" id="3.40.30.10">
    <property type="entry name" value="Glutaredoxin"/>
    <property type="match status" value="1"/>
</dbReference>
<dbReference type="EMBL" id="NBEB01000053">
    <property type="protein sequence ID" value="OQQ83415.1"/>
    <property type="molecule type" value="Genomic_DNA"/>
</dbReference>
<reference evidence="16 24" key="6">
    <citation type="journal article" date="2018" name="Genome Announc.">
        <title>Fifty-Six Draft Genome Sequences of 10 Lactobacillus Species from 22 Commercial Dietary Supplements.</title>
        <authorList>
            <person name="Gangiredla J."/>
            <person name="Barnaba T.J."/>
            <person name="Mammel M.K."/>
            <person name="Lacher D.W."/>
            <person name="Elkins C.A."/>
            <person name="Lampel K.A."/>
            <person name="Whitehouse C.A."/>
            <person name="Tartera C."/>
        </authorList>
    </citation>
    <scope>NUCLEOTIDE SEQUENCE [LARGE SCALE GENOMIC DNA]</scope>
    <source>
        <strain evidence="16 24">DS11_12</strain>
    </source>
</reference>
<dbReference type="PROSITE" id="PS51354">
    <property type="entry name" value="GLUTAREDOXIN_2"/>
    <property type="match status" value="1"/>
</dbReference>
<evidence type="ECO:0000313" key="26">
    <source>
        <dbReference type="Proteomes" id="UP000437575"/>
    </source>
</evidence>
<dbReference type="InterPro" id="IPR004045">
    <property type="entry name" value="Glutathione_S-Trfase_N"/>
</dbReference>
<evidence type="ECO:0000259" key="3">
    <source>
        <dbReference type="PROSITE" id="PS50404"/>
    </source>
</evidence>
<organism evidence="4 19">
    <name type="scientific">Ligilactobacillus salivarius</name>
    <dbReference type="NCBI Taxonomy" id="1624"/>
    <lineage>
        <taxon>Bacteria</taxon>
        <taxon>Bacillati</taxon>
        <taxon>Bacillota</taxon>
        <taxon>Bacilli</taxon>
        <taxon>Lactobacillales</taxon>
        <taxon>Lactobacillaceae</taxon>
        <taxon>Ligilactobacillus</taxon>
    </lineage>
</organism>
<dbReference type="Proteomes" id="UP000470980">
    <property type="component" value="Unassembled WGS sequence"/>
</dbReference>
<evidence type="ECO:0000313" key="8">
    <source>
        <dbReference type="EMBL" id="MDN4833119.1"/>
    </source>
</evidence>
<dbReference type="Proteomes" id="UP000094723">
    <property type="component" value="Chromosome"/>
</dbReference>
<dbReference type="GO" id="GO:0045454">
    <property type="term" value="P:cell redox homeostasis"/>
    <property type="evidence" value="ECO:0007669"/>
    <property type="project" value="InterPro"/>
</dbReference>
<dbReference type="KEGG" id="lsj:LSJ_1211"/>
<evidence type="ECO:0000313" key="12">
    <source>
        <dbReference type="EMBL" id="MYZ65394.1"/>
    </source>
</evidence>
<evidence type="ECO:0000313" key="25">
    <source>
        <dbReference type="Proteomes" id="UP000245607"/>
    </source>
</evidence>
<evidence type="ECO:0000313" key="20">
    <source>
        <dbReference type="Proteomes" id="UP000094723"/>
    </source>
</evidence>
<dbReference type="InterPro" id="IPR002109">
    <property type="entry name" value="Glutaredoxin"/>
</dbReference>
<dbReference type="Proteomes" id="UP000471678">
    <property type="component" value="Unassembled WGS sequence"/>
</dbReference>
<evidence type="ECO:0000313" key="23">
    <source>
        <dbReference type="Proteomes" id="UP000196255"/>
    </source>
</evidence>
<evidence type="ECO:0000313" key="30">
    <source>
        <dbReference type="Proteomes" id="UP001224533"/>
    </source>
</evidence>
<dbReference type="EMBL" id="CP017107">
    <property type="protein sequence ID" value="AOO73601.1"/>
    <property type="molecule type" value="Genomic_DNA"/>
</dbReference>
<dbReference type="Proteomes" id="UP000196255">
    <property type="component" value="Unassembled WGS sequence"/>
</dbReference>
<dbReference type="EMBL" id="QAGV01000002">
    <property type="protein sequence ID" value="PTR97543.1"/>
    <property type="molecule type" value="Genomic_DNA"/>
</dbReference>
<evidence type="ECO:0000313" key="13">
    <source>
        <dbReference type="EMBL" id="OQQ83415.1"/>
    </source>
</evidence>
<dbReference type="EMBL" id="VSTU01000001">
    <property type="protein sequence ID" value="MYZ65394.1"/>
    <property type="molecule type" value="Genomic_DNA"/>
</dbReference>
<comment type="function">
    <text evidence="1">Electron transport system for the ribonucleotide reductase system NrdEF.</text>
</comment>
<dbReference type="EMBL" id="JAUIQT010000001">
    <property type="protein sequence ID" value="MDN4833119.1"/>
    <property type="molecule type" value="Genomic_DNA"/>
</dbReference>
<dbReference type="EMBL" id="QFAS01000005">
    <property type="protein sequence ID" value="PWG53439.1"/>
    <property type="molecule type" value="Genomic_DNA"/>
</dbReference>
<evidence type="ECO:0000313" key="16">
    <source>
        <dbReference type="EMBL" id="PTR97543.1"/>
    </source>
</evidence>
<dbReference type="EMBL" id="WKKZ01001149">
    <property type="protein sequence ID" value="MSE06632.1"/>
    <property type="molecule type" value="Genomic_DNA"/>
</dbReference>
<dbReference type="EMBL" id="NFHF01000002">
    <property type="protein sequence ID" value="OUN19535.1"/>
    <property type="molecule type" value="Genomic_DNA"/>
</dbReference>
<proteinExistence type="predicted"/>
<dbReference type="EMBL" id="DYVK01000029">
    <property type="protein sequence ID" value="HJG15077.1"/>
    <property type="molecule type" value="Genomic_DNA"/>
</dbReference>
<evidence type="ECO:0000313" key="5">
    <source>
        <dbReference type="EMBL" id="AOO73601.1"/>
    </source>
</evidence>
<dbReference type="EMBL" id="VSUB01000004">
    <property type="protein sequence ID" value="MYY64706.1"/>
    <property type="molecule type" value="Genomic_DNA"/>
</dbReference>
<reference evidence="15" key="5">
    <citation type="journal article" date="2018" name="BMC Genomics">
        <title>Whole genome sequencing and function prediction of 133 gut anaerobes isolated from chicken caecum in pure cultures.</title>
        <authorList>
            <person name="Medvecky M."/>
            <person name="Cejkova D."/>
            <person name="Polansky O."/>
            <person name="Karasova D."/>
            <person name="Kubasova T."/>
            <person name="Cizek A."/>
            <person name="Rychlik I."/>
        </authorList>
    </citation>
    <scope>NUCLEOTIDE SEQUENCE</scope>
    <source>
        <strain evidence="15">An84</strain>
    </source>
</reference>
<dbReference type="InterPro" id="IPR011909">
    <property type="entry name" value="GlrX_NrdH"/>
</dbReference>
<dbReference type="InterPro" id="IPR036249">
    <property type="entry name" value="Thioredoxin-like_sf"/>
</dbReference>
<dbReference type="EMBL" id="CP007646">
    <property type="protein sequence ID" value="AIR10882.1"/>
    <property type="molecule type" value="Genomic_DNA"/>
</dbReference>
<feature type="domain" description="GST N-terminal" evidence="3">
    <location>
        <begin position="1"/>
        <end position="76"/>
    </location>
</feature>
<dbReference type="EMBL" id="VSTR01000002">
    <property type="protein sequence ID" value="MYY72633.1"/>
    <property type="molecule type" value="Genomic_DNA"/>
</dbReference>
<evidence type="ECO:0000313" key="9">
    <source>
        <dbReference type="EMBL" id="MSE06632.1"/>
    </source>
</evidence>
<reference evidence="23" key="4">
    <citation type="submission" date="2017-04" db="EMBL/GenBank/DDBJ databases">
        <title>Function of individual gut microbiota members based on whole genome sequencing of pure cultures obtained from chicken caecum.</title>
        <authorList>
            <person name="Medvecky M."/>
            <person name="Cejkova D."/>
            <person name="Polansky O."/>
            <person name="Karasova D."/>
            <person name="Kubasova T."/>
            <person name="Cizek A."/>
            <person name="Rychlik I."/>
        </authorList>
    </citation>
    <scope>NUCLEOTIDE SEQUENCE [LARGE SCALE GENOMIC DNA]</scope>
    <source>
        <strain evidence="23">An84</strain>
    </source>
</reference>
<dbReference type="SUPFAM" id="SSF52833">
    <property type="entry name" value="Thioredoxin-like"/>
    <property type="match status" value="1"/>
</dbReference>
<reference evidence="17 25" key="7">
    <citation type="submission" date="2018-05" db="EMBL/GenBank/DDBJ databases">
        <title>Lactobacillus salivarius genome sequencing and assembly.</title>
        <authorList>
            <person name="Audisio C."/>
            <person name="Albarracin L."/>
            <person name="Torres M.J."/>
            <person name="Hebert E.M."/>
            <person name="Saavedra L."/>
        </authorList>
    </citation>
    <scope>NUCLEOTIDE SEQUENCE [LARGE SCALE GENOMIC DNA]</scope>
    <source>
        <strain evidence="17 25">A3iob</strain>
    </source>
</reference>
<accession>A0A089RWH1</accession>
<reference evidence="5 20" key="2">
    <citation type="submission" date="2016-09" db="EMBL/GenBank/DDBJ databases">
        <title>Complete Genome Sequence of Lactobacillus salivarius Jin.</title>
        <authorList>
            <person name="Jin N."/>
            <person name="Li C."/>
            <person name="Wang M."/>
            <person name="Ren D."/>
            <person name="Di Y."/>
            <person name="Pan R."/>
            <person name="Du S."/>
            <person name="Lu H."/>
            <person name="Li X."/>
            <person name="Tian M."/>
        </authorList>
    </citation>
    <scope>NUCLEOTIDE SEQUENCE [LARGE SCALE GENOMIC DNA]</scope>
    <source>
        <strain evidence="5 20">CICC 23174</strain>
    </source>
</reference>
<evidence type="ECO:0000313" key="18">
    <source>
        <dbReference type="EMBL" id="WHS18174.1"/>
    </source>
</evidence>
<dbReference type="Proteomes" id="UP001213566">
    <property type="component" value="Unassembled WGS sequence"/>
</dbReference>
<dbReference type="Proteomes" id="UP001174888">
    <property type="component" value="Unassembled WGS sequence"/>
</dbReference>
<dbReference type="Proteomes" id="UP000244552">
    <property type="component" value="Unassembled WGS sequence"/>
</dbReference>
<evidence type="ECO:0000313" key="10">
    <source>
        <dbReference type="EMBL" id="MYY64706.1"/>
    </source>
</evidence>
<dbReference type="Proteomes" id="UP000029488">
    <property type="component" value="Chromosome"/>
</dbReference>
<reference evidence="6" key="11">
    <citation type="submission" date="2021-09" db="EMBL/GenBank/DDBJ databases">
        <authorList>
            <person name="Gilroy R."/>
        </authorList>
    </citation>
    <scope>NUCLEOTIDE SEQUENCE</scope>
    <source>
        <strain evidence="6">CHK189-29639</strain>
    </source>
</reference>
<evidence type="ECO:0000256" key="1">
    <source>
        <dbReference type="ARBA" id="ARBA00002292"/>
    </source>
</evidence>
<dbReference type="EMBL" id="JARKHV010000001">
    <property type="protein sequence ID" value="MDF4185817.1"/>
    <property type="molecule type" value="Genomic_DNA"/>
</dbReference>
<evidence type="ECO:0000313" key="22">
    <source>
        <dbReference type="Proteomes" id="UP000192638"/>
    </source>
</evidence>
<evidence type="ECO:0000313" key="27">
    <source>
        <dbReference type="Proteomes" id="UP000470980"/>
    </source>
</evidence>
<dbReference type="EMBL" id="CP114509">
    <property type="protein sequence ID" value="WHS18174.1"/>
    <property type="molecule type" value="Genomic_DNA"/>
</dbReference>